<keyword evidence="1" id="KW-0812">Transmembrane</keyword>
<dbReference type="Proteomes" id="UP000192596">
    <property type="component" value="Unassembled WGS sequence"/>
</dbReference>
<keyword evidence="1" id="KW-0472">Membrane</keyword>
<gene>
    <name evidence="2" type="ORF">B0A48_05835</name>
</gene>
<dbReference type="InParanoid" id="A0A1V8TC46"/>
<keyword evidence="1" id="KW-1133">Transmembrane helix</keyword>
<sequence>MYADFIAHAVQEVYNKAFEDDNSTANGRTCSSDGEAMAVLAGVLALINFMVVAINVFEAPSSMWSQHCWTLSRQMLWVHLSEFVVVSTLALCLGLLMLLAWLICKEHQGWDNWRQRRNACKQARDIEEQLEGLQAGEAKESQWESSIGRDRSLGHNARSLRNPGLCSAGYFGATPATERYSKHQSSNMYWK</sequence>
<dbReference type="EMBL" id="NAJO01000011">
    <property type="protein sequence ID" value="OQO08945.1"/>
    <property type="molecule type" value="Genomic_DNA"/>
</dbReference>
<protein>
    <submittedName>
        <fullName evidence="2">Uncharacterized protein</fullName>
    </submittedName>
</protein>
<feature type="transmembrane region" description="Helical" evidence="1">
    <location>
        <begin position="36"/>
        <end position="57"/>
    </location>
</feature>
<accession>A0A1V8TC46</accession>
<evidence type="ECO:0000313" key="3">
    <source>
        <dbReference type="Proteomes" id="UP000192596"/>
    </source>
</evidence>
<comment type="caution">
    <text evidence="2">The sequence shown here is derived from an EMBL/GenBank/DDBJ whole genome shotgun (WGS) entry which is preliminary data.</text>
</comment>
<name>A0A1V8TC46_9PEZI</name>
<evidence type="ECO:0000256" key="1">
    <source>
        <dbReference type="SAM" id="Phobius"/>
    </source>
</evidence>
<evidence type="ECO:0000313" key="2">
    <source>
        <dbReference type="EMBL" id="OQO08945.1"/>
    </source>
</evidence>
<organism evidence="2 3">
    <name type="scientific">Cryoendolithus antarcticus</name>
    <dbReference type="NCBI Taxonomy" id="1507870"/>
    <lineage>
        <taxon>Eukaryota</taxon>
        <taxon>Fungi</taxon>
        <taxon>Dikarya</taxon>
        <taxon>Ascomycota</taxon>
        <taxon>Pezizomycotina</taxon>
        <taxon>Dothideomycetes</taxon>
        <taxon>Dothideomycetidae</taxon>
        <taxon>Cladosporiales</taxon>
        <taxon>Cladosporiaceae</taxon>
        <taxon>Cryoendolithus</taxon>
    </lineage>
</organism>
<dbReference type="AlphaFoldDB" id="A0A1V8TC46"/>
<proteinExistence type="predicted"/>
<keyword evidence="3" id="KW-1185">Reference proteome</keyword>
<feature type="transmembrane region" description="Helical" evidence="1">
    <location>
        <begin position="77"/>
        <end position="104"/>
    </location>
</feature>
<reference evidence="3" key="1">
    <citation type="submission" date="2017-03" db="EMBL/GenBank/DDBJ databases">
        <title>Genomes of endolithic fungi from Antarctica.</title>
        <authorList>
            <person name="Coleine C."/>
            <person name="Masonjones S."/>
            <person name="Stajich J.E."/>
        </authorList>
    </citation>
    <scope>NUCLEOTIDE SEQUENCE [LARGE SCALE GENOMIC DNA]</scope>
    <source>
        <strain evidence="3">CCFEE 5527</strain>
    </source>
</reference>